<organism evidence="2 3">
    <name type="scientific">Thalassolituus maritimus</name>
    <dbReference type="NCBI Taxonomy" id="484498"/>
    <lineage>
        <taxon>Bacteria</taxon>
        <taxon>Pseudomonadati</taxon>
        <taxon>Pseudomonadota</taxon>
        <taxon>Gammaproteobacteria</taxon>
        <taxon>Oceanospirillales</taxon>
        <taxon>Oceanospirillaceae</taxon>
        <taxon>Thalassolituus</taxon>
    </lineage>
</organism>
<feature type="transmembrane region" description="Helical" evidence="1">
    <location>
        <begin position="860"/>
        <end position="879"/>
    </location>
</feature>
<feature type="transmembrane region" description="Helical" evidence="1">
    <location>
        <begin position="428"/>
        <end position="448"/>
    </location>
</feature>
<dbReference type="Gene3D" id="3.30.70.1440">
    <property type="entry name" value="Multidrug efflux transporter AcrB pore domain"/>
    <property type="match status" value="1"/>
</dbReference>
<feature type="transmembrane region" description="Helical" evidence="1">
    <location>
        <begin position="358"/>
        <end position="378"/>
    </location>
</feature>
<dbReference type="Proteomes" id="UP000185639">
    <property type="component" value="Unassembled WGS sequence"/>
</dbReference>
<gene>
    <name evidence="2" type="ORF">SAMN05421686_101523</name>
</gene>
<name>A0A1N7J9W4_9GAMM</name>
<dbReference type="AlphaFoldDB" id="A0A1N7J9W4"/>
<sequence length="1045" mass="114661">MRSLIEAAINRHRTVIMLFVLMLITGTATLITIPKESSPDVTIPNVYVSVVHNGISPEDADTLLYEPLETQLQGLEGLKEMVSTATFGHLSIQLEFYSNVDIDNALDDVRNKVNDAVGELPADSEEPIVREINVALFPVMVVTVAGDVDEHVLYLAADELKKRIESLPGVLEVDIKGKREQVAELIIDPAKMDNYGLSLTEVGNLLRNNSLLVATEDINNEQGRFSVKIPGRINDIEGLLRLPVKSVGDEVVLFQDVAVGRLSFKDPSTGARVNGHQAVTLEIKKRIGANIIETLDEVRVITDAAKEMLPEGIKLGIIQDESKQIRTMLNDLFNSVLVATLLVFLLILGSLGVRSSILVGLAIPGAFLMGIMAINAMGDTLNMVVLFALILSVGMLVDSAIVVVEYADRRLAEGMRARDAYNEGARRMAWPIIASTATTLAVFLPLLFWPGVMGGFMKYLPLTLLFTLTGSLVMALIVIPAVGKVLGRAGHHDQEALDVIVAAENGDFDKMSGFSARYVKVLRKALENPGTTCGIVLLFVTASFGIYGVGGHGTEFFPEVDVDVAMVDVRARGNLSFAEREALVREVEYEIFDMKEIDAIYTSVFVTAPRGGMESSPPDLVGRIQLELVDWQSRRTADDILAEIEERTAHLPGIIIETRKKEGGPAGGPPIQLQLSSRSESNIVPMLEKVLPMLREDPELKDVRDDRPLDGVEWRLDIDREEAVRFGASVAEIGSLIRMITGGQVITQFQPDYADEELDILLRYPEQKRTIDLFTDINIKTAKGLVPLSQFVTRVPINKTGDIVRVDGKRRYLITANVAEGVNSNEKIAELGEKLKEFDWLEAEVEPKFRGDFEQQMETGIFLMSAFSIAIFLMVTLLVTQFNSFYQAGLIMSAIILSVAGVLMGLLIRGEPFGIVMSGVGVISLAGIVVNNNIVLIDTYNQIRMTGVSAFDAAMRTGAIRLRPVLLTAVTTVVGLVPMVMQWNIDLIHREVSMGAPSSQWWTQLSTAIAGGLTFATVLTLIFTPALLVWRDRNKDRDHEHNASH</sequence>
<feature type="transmembrane region" description="Helical" evidence="1">
    <location>
        <begin position="1005"/>
        <end position="1030"/>
    </location>
</feature>
<dbReference type="Gene3D" id="3.30.2090.10">
    <property type="entry name" value="Multidrug efflux transporter AcrB TolC docking domain, DN and DC subdomains"/>
    <property type="match status" value="2"/>
</dbReference>
<feature type="transmembrane region" description="Helical" evidence="1">
    <location>
        <begin position="885"/>
        <end position="908"/>
    </location>
</feature>
<dbReference type="GO" id="GO:0042910">
    <property type="term" value="F:xenobiotic transmembrane transporter activity"/>
    <property type="evidence" value="ECO:0007669"/>
    <property type="project" value="TreeGrafter"/>
</dbReference>
<evidence type="ECO:0000313" key="2">
    <source>
        <dbReference type="EMBL" id="SIS46026.1"/>
    </source>
</evidence>
<dbReference type="RefSeq" id="WP_076514117.1">
    <property type="nucleotide sequence ID" value="NZ_FTOH01000001.1"/>
</dbReference>
<proteinExistence type="predicted"/>
<dbReference type="SUPFAM" id="SSF82866">
    <property type="entry name" value="Multidrug efflux transporter AcrB transmembrane domain"/>
    <property type="match status" value="2"/>
</dbReference>
<accession>A0A1N7J9W4</accession>
<dbReference type="Gene3D" id="3.30.70.1320">
    <property type="entry name" value="Multidrug efflux transporter AcrB pore domain like"/>
    <property type="match status" value="1"/>
</dbReference>
<reference evidence="2" key="1">
    <citation type="submission" date="2017-01" db="EMBL/GenBank/DDBJ databases">
        <authorList>
            <person name="Mah S.A."/>
            <person name="Swanson W.J."/>
            <person name="Moy G.W."/>
            <person name="Vacquier V.D."/>
        </authorList>
    </citation>
    <scope>NUCLEOTIDE SEQUENCE [LARGE SCALE GENOMIC DNA]</scope>
    <source>
        <strain evidence="2">DSM 24913</strain>
    </source>
</reference>
<keyword evidence="3" id="KW-1185">Reference proteome</keyword>
<feature type="transmembrane region" description="Helical" evidence="1">
    <location>
        <begin position="332"/>
        <end position="351"/>
    </location>
</feature>
<dbReference type="EMBL" id="FTOH01000001">
    <property type="protein sequence ID" value="SIS46026.1"/>
    <property type="molecule type" value="Genomic_DNA"/>
</dbReference>
<dbReference type="Pfam" id="PF00873">
    <property type="entry name" value="ACR_tran"/>
    <property type="match status" value="1"/>
</dbReference>
<dbReference type="GO" id="GO:0005886">
    <property type="term" value="C:plasma membrane"/>
    <property type="evidence" value="ECO:0007669"/>
    <property type="project" value="TreeGrafter"/>
</dbReference>
<dbReference type="PANTHER" id="PTHR32063">
    <property type="match status" value="1"/>
</dbReference>
<dbReference type="SUPFAM" id="SSF82714">
    <property type="entry name" value="Multidrug efflux transporter AcrB TolC docking domain, DN and DC subdomains"/>
    <property type="match status" value="2"/>
</dbReference>
<feature type="transmembrane region" description="Helical" evidence="1">
    <location>
        <begin position="384"/>
        <end position="407"/>
    </location>
</feature>
<dbReference type="Gene3D" id="1.20.1640.10">
    <property type="entry name" value="Multidrug efflux transporter AcrB transmembrane domain"/>
    <property type="match status" value="2"/>
</dbReference>
<dbReference type="SUPFAM" id="SSF82693">
    <property type="entry name" value="Multidrug efflux transporter AcrB pore domain, PN1, PN2, PC1 and PC2 subdomains"/>
    <property type="match status" value="2"/>
</dbReference>
<evidence type="ECO:0000313" key="3">
    <source>
        <dbReference type="Proteomes" id="UP000185639"/>
    </source>
</evidence>
<feature type="transmembrane region" description="Helical" evidence="1">
    <location>
        <begin position="12"/>
        <end position="33"/>
    </location>
</feature>
<keyword evidence="1" id="KW-0812">Transmembrane</keyword>
<keyword evidence="1" id="KW-0472">Membrane</keyword>
<protein>
    <submittedName>
        <fullName evidence="2">Multidrug efflux pump</fullName>
    </submittedName>
</protein>
<dbReference type="STRING" id="484498.SAMN05421686_101523"/>
<dbReference type="InterPro" id="IPR027463">
    <property type="entry name" value="AcrB_DN_DC_subdom"/>
</dbReference>
<dbReference type="OrthoDB" id="5287122at2"/>
<feature type="transmembrane region" description="Helical" evidence="1">
    <location>
        <begin position="460"/>
        <end position="482"/>
    </location>
</feature>
<dbReference type="PANTHER" id="PTHR32063:SF0">
    <property type="entry name" value="SWARMING MOTILITY PROTEIN SWRC"/>
    <property type="match status" value="1"/>
</dbReference>
<keyword evidence="1" id="KW-1133">Transmembrane helix</keyword>
<dbReference type="InterPro" id="IPR001036">
    <property type="entry name" value="Acrflvin-R"/>
</dbReference>
<feature type="transmembrane region" description="Helical" evidence="1">
    <location>
        <begin position="965"/>
        <end position="985"/>
    </location>
</feature>
<dbReference type="PRINTS" id="PR00702">
    <property type="entry name" value="ACRIFLAVINRP"/>
</dbReference>
<dbReference type="Gene3D" id="3.30.70.1430">
    <property type="entry name" value="Multidrug efflux transporter AcrB pore domain"/>
    <property type="match status" value="2"/>
</dbReference>
<evidence type="ECO:0000256" key="1">
    <source>
        <dbReference type="SAM" id="Phobius"/>
    </source>
</evidence>